<keyword evidence="1" id="KW-0472">Membrane</keyword>
<name>A0A7S0B281_9STRA</name>
<accession>A0A7S0B281</accession>
<organism evidence="2">
    <name type="scientific">Minutocellus polymorphus</name>
    <dbReference type="NCBI Taxonomy" id="265543"/>
    <lineage>
        <taxon>Eukaryota</taxon>
        <taxon>Sar</taxon>
        <taxon>Stramenopiles</taxon>
        <taxon>Ochrophyta</taxon>
        <taxon>Bacillariophyta</taxon>
        <taxon>Mediophyceae</taxon>
        <taxon>Cymatosirophycidae</taxon>
        <taxon>Cymatosirales</taxon>
        <taxon>Cymatosiraceae</taxon>
        <taxon>Minutocellus</taxon>
    </lineage>
</organism>
<proteinExistence type="predicted"/>
<sequence>MSESLCTCAYDLQKTLCILGKLRSQTLGEVILNVIIVPVVLPLLDVLGILVVGAPGAGLELLEGVVFLDGLGARGGLGLGAVGGGGLGGVVLLLFLGAHGFRVECVILGGYR</sequence>
<keyword evidence="1" id="KW-0812">Transmembrane</keyword>
<feature type="transmembrane region" description="Helical" evidence="1">
    <location>
        <begin position="30"/>
        <end position="57"/>
    </location>
</feature>
<dbReference type="EMBL" id="HBEJ01019543">
    <property type="protein sequence ID" value="CAD8381173.1"/>
    <property type="molecule type" value="Transcribed_RNA"/>
</dbReference>
<keyword evidence="1" id="KW-1133">Transmembrane helix</keyword>
<gene>
    <name evidence="2" type="ORF">MPOL1434_LOCUS11401</name>
</gene>
<reference evidence="2" key="1">
    <citation type="submission" date="2021-01" db="EMBL/GenBank/DDBJ databases">
        <authorList>
            <person name="Corre E."/>
            <person name="Pelletier E."/>
            <person name="Niang G."/>
            <person name="Scheremetjew M."/>
            <person name="Finn R."/>
            <person name="Kale V."/>
            <person name="Holt S."/>
            <person name="Cochrane G."/>
            <person name="Meng A."/>
            <person name="Brown T."/>
            <person name="Cohen L."/>
        </authorList>
    </citation>
    <scope>NUCLEOTIDE SEQUENCE</scope>
    <source>
        <strain evidence="2">CCMP3303</strain>
    </source>
</reference>
<dbReference type="AlphaFoldDB" id="A0A7S0B281"/>
<protein>
    <submittedName>
        <fullName evidence="2">Uncharacterized protein</fullName>
    </submittedName>
</protein>
<evidence type="ECO:0000313" key="2">
    <source>
        <dbReference type="EMBL" id="CAD8381173.1"/>
    </source>
</evidence>
<feature type="transmembrane region" description="Helical" evidence="1">
    <location>
        <begin position="77"/>
        <end position="98"/>
    </location>
</feature>
<evidence type="ECO:0000256" key="1">
    <source>
        <dbReference type="SAM" id="Phobius"/>
    </source>
</evidence>